<dbReference type="PANTHER" id="PTHR10131">
    <property type="entry name" value="TNF RECEPTOR ASSOCIATED FACTOR"/>
    <property type="match status" value="1"/>
</dbReference>
<evidence type="ECO:0000256" key="4">
    <source>
        <dbReference type="PROSITE-ProRule" id="PRU00207"/>
    </source>
</evidence>
<evidence type="ECO:0000256" key="2">
    <source>
        <dbReference type="ARBA" id="ARBA00022771"/>
    </source>
</evidence>
<proteinExistence type="predicted"/>
<dbReference type="InterPro" id="IPR013083">
    <property type="entry name" value="Znf_RING/FYVE/PHD"/>
</dbReference>
<keyword evidence="2 4" id="KW-0863">Zinc-finger</keyword>
<dbReference type="Gene3D" id="3.30.40.10">
    <property type="entry name" value="Zinc/RING finger domain, C3HC4 (zinc finger)"/>
    <property type="match status" value="2"/>
</dbReference>
<dbReference type="CDD" id="cd05382">
    <property type="entry name" value="CAP_GAPR1-like"/>
    <property type="match status" value="1"/>
</dbReference>
<organism evidence="6 7">
    <name type="scientific">Stylophora pistillata</name>
    <name type="common">Smooth cauliflower coral</name>
    <dbReference type="NCBI Taxonomy" id="50429"/>
    <lineage>
        <taxon>Eukaryota</taxon>
        <taxon>Metazoa</taxon>
        <taxon>Cnidaria</taxon>
        <taxon>Anthozoa</taxon>
        <taxon>Hexacorallia</taxon>
        <taxon>Scleractinia</taxon>
        <taxon>Astrocoeniina</taxon>
        <taxon>Pocilloporidae</taxon>
        <taxon>Stylophora</taxon>
    </lineage>
</organism>
<dbReference type="SUPFAM" id="SSF55797">
    <property type="entry name" value="PR-1-like"/>
    <property type="match status" value="1"/>
</dbReference>
<reference evidence="7" key="1">
    <citation type="journal article" date="2017" name="bioRxiv">
        <title>Comparative analysis of the genomes of Stylophora pistillata and Acropora digitifera provides evidence for extensive differences between species of corals.</title>
        <authorList>
            <person name="Voolstra C.R."/>
            <person name="Li Y."/>
            <person name="Liew Y.J."/>
            <person name="Baumgarten S."/>
            <person name="Zoccola D."/>
            <person name="Flot J.-F."/>
            <person name="Tambutte S."/>
            <person name="Allemand D."/>
            <person name="Aranda M."/>
        </authorList>
    </citation>
    <scope>NUCLEOTIDE SEQUENCE [LARGE SCALE GENOMIC DNA]</scope>
</reference>
<dbReference type="Proteomes" id="UP000225706">
    <property type="component" value="Unassembled WGS sequence"/>
</dbReference>
<dbReference type="Pfam" id="PF02176">
    <property type="entry name" value="zf-TRAF"/>
    <property type="match status" value="2"/>
</dbReference>
<dbReference type="PROSITE" id="PS50145">
    <property type="entry name" value="ZF_TRAF"/>
    <property type="match status" value="1"/>
</dbReference>
<dbReference type="OrthoDB" id="5989761at2759"/>
<dbReference type="InterPro" id="IPR014044">
    <property type="entry name" value="CAP_dom"/>
</dbReference>
<feature type="zinc finger region" description="TRAF-type" evidence="4">
    <location>
        <begin position="318"/>
        <end position="363"/>
    </location>
</feature>
<evidence type="ECO:0000313" key="6">
    <source>
        <dbReference type="EMBL" id="PFX15652.1"/>
    </source>
</evidence>
<dbReference type="GO" id="GO:0008270">
    <property type="term" value="F:zinc ion binding"/>
    <property type="evidence" value="ECO:0007669"/>
    <property type="project" value="UniProtKB-KW"/>
</dbReference>
<name>A0A2B4RHC2_STYPI</name>
<dbReference type="STRING" id="50429.A0A2B4RHC2"/>
<comment type="caution">
    <text evidence="6">The sequence shown here is derived from an EMBL/GenBank/DDBJ whole genome shotgun (WGS) entry which is preliminary data.</text>
</comment>
<keyword evidence="1 4" id="KW-0479">Metal-binding</keyword>
<accession>A0A2B4RHC2</accession>
<dbReference type="InterPro" id="IPR034113">
    <property type="entry name" value="SCP_GAPR1-like"/>
</dbReference>
<dbReference type="InterPro" id="IPR035940">
    <property type="entry name" value="CAP_sf"/>
</dbReference>
<dbReference type="SUPFAM" id="SSF49599">
    <property type="entry name" value="TRAF domain-like"/>
    <property type="match status" value="1"/>
</dbReference>
<dbReference type="Pfam" id="PF00188">
    <property type="entry name" value="CAP"/>
    <property type="match status" value="1"/>
</dbReference>
<dbReference type="Gene3D" id="3.40.33.10">
    <property type="entry name" value="CAP"/>
    <property type="match status" value="1"/>
</dbReference>
<keyword evidence="3 4" id="KW-0862">Zinc</keyword>
<sequence length="398" mass="45116">MELRYCIQISMLLSAHLVDPDACLQAHNAERARHSGTPPLNWNETLAKHAEKWAKYLASNDKFEHEYNTGEGENLYYSYGSAVTTCKDAVTAWYEEINDYDYSNPGFSSKTGHFTADVKPEVPSLKGQHGRVVSVSDFRSAAPGFQSCPGHYLDLFHGSPKFQILGHACNIANWFVFGCQLHRKDRQDRHGGGILFASRNDFVEVRRYDLETDCELMWNELQTASGLKLLFGVFYRPQNTAATQNAALAATQNAALAATQNVAAKVFSDTACHRRILDLKVKCSHARCPWTGELRAVEIKCSHARCPWTGELRAVEIHKQECLFKVMMCPNAGCGESFTRRDMNSHREFNCSWRKVNCKFCKESYILRNKQLQAHIRDDCPVTRVHCEYKNIGCQEVV</sequence>
<protein>
    <submittedName>
        <fullName evidence="6">Protein PRY1</fullName>
    </submittedName>
</protein>
<dbReference type="SMART" id="SM00198">
    <property type="entry name" value="SCP"/>
    <property type="match status" value="1"/>
</dbReference>
<dbReference type="AlphaFoldDB" id="A0A2B4RHC2"/>
<dbReference type="InterPro" id="IPR001293">
    <property type="entry name" value="Znf_TRAF"/>
</dbReference>
<dbReference type="PANTHER" id="PTHR10131:SF94">
    <property type="entry name" value="TNF RECEPTOR-ASSOCIATED FACTOR 4"/>
    <property type="match status" value="1"/>
</dbReference>
<evidence type="ECO:0000259" key="5">
    <source>
        <dbReference type="PROSITE" id="PS50145"/>
    </source>
</evidence>
<gene>
    <name evidence="6" type="primary">PRY1</name>
    <name evidence="6" type="ORF">AWC38_SpisGene20124</name>
</gene>
<feature type="domain" description="TRAF-type" evidence="5">
    <location>
        <begin position="318"/>
        <end position="363"/>
    </location>
</feature>
<dbReference type="EMBL" id="LSMT01000625">
    <property type="protein sequence ID" value="PFX15652.1"/>
    <property type="molecule type" value="Genomic_DNA"/>
</dbReference>
<keyword evidence="7" id="KW-1185">Reference proteome</keyword>
<evidence type="ECO:0000256" key="1">
    <source>
        <dbReference type="ARBA" id="ARBA00022723"/>
    </source>
</evidence>
<evidence type="ECO:0000313" key="7">
    <source>
        <dbReference type="Proteomes" id="UP000225706"/>
    </source>
</evidence>
<evidence type="ECO:0000256" key="3">
    <source>
        <dbReference type="ARBA" id="ARBA00022833"/>
    </source>
</evidence>